<dbReference type="GO" id="GO:0019509">
    <property type="term" value="P:L-methionine salvage from methylthioadenosine"/>
    <property type="evidence" value="ECO:0007669"/>
    <property type="project" value="UniProtKB-UniRule"/>
</dbReference>
<dbReference type="GO" id="GO:0008930">
    <property type="term" value="F:methylthioadenosine nucleosidase activity"/>
    <property type="evidence" value="ECO:0007669"/>
    <property type="project" value="UniProtKB-UniRule"/>
</dbReference>
<evidence type="ECO:0000256" key="2">
    <source>
        <dbReference type="ARBA" id="ARBA00022605"/>
    </source>
</evidence>
<feature type="binding site" evidence="6">
    <location>
        <position position="85"/>
    </location>
    <ligand>
        <name>substrate</name>
    </ligand>
</feature>
<evidence type="ECO:0000256" key="4">
    <source>
        <dbReference type="ARBA" id="ARBA00023167"/>
    </source>
</evidence>
<keyword evidence="4 6" id="KW-0486">Methionine biosynthesis</keyword>
<dbReference type="Pfam" id="PF01048">
    <property type="entry name" value="PNP_UDP_1"/>
    <property type="match status" value="1"/>
</dbReference>
<comment type="pathway">
    <text evidence="1 6">Amino-acid biosynthesis; L-methionine biosynthesis via salvage pathway; S-methyl-5-thio-alpha-D-ribose 1-phosphate from S-methyl-5'-thioadenosine (hydrolase route): step 1/2.</text>
</comment>
<dbReference type="SUPFAM" id="SSF53167">
    <property type="entry name" value="Purine and uridine phosphorylases"/>
    <property type="match status" value="1"/>
</dbReference>
<feature type="domain" description="Nucleoside phosphorylase" evidence="7">
    <location>
        <begin position="10"/>
        <end position="232"/>
    </location>
</feature>
<evidence type="ECO:0000256" key="3">
    <source>
        <dbReference type="ARBA" id="ARBA00022801"/>
    </source>
</evidence>
<dbReference type="InterPro" id="IPR035994">
    <property type="entry name" value="Nucleoside_phosphorylase_sf"/>
</dbReference>
<comment type="catalytic activity">
    <reaction evidence="6">
        <text>S-adenosyl-L-homocysteine + H2O = S-(5-deoxy-D-ribos-5-yl)-L-homocysteine + adenine</text>
        <dbReference type="Rhea" id="RHEA:17805"/>
        <dbReference type="ChEBI" id="CHEBI:15377"/>
        <dbReference type="ChEBI" id="CHEBI:16708"/>
        <dbReference type="ChEBI" id="CHEBI:57856"/>
        <dbReference type="ChEBI" id="CHEBI:58195"/>
        <dbReference type="EC" id="3.2.2.9"/>
    </reaction>
</comment>
<dbReference type="Gene3D" id="3.40.50.1580">
    <property type="entry name" value="Nucleoside phosphorylase domain"/>
    <property type="match status" value="1"/>
</dbReference>
<comment type="similarity">
    <text evidence="6">Belongs to the PNP/UDP phosphorylase family. MtnN subfamily.</text>
</comment>
<dbReference type="CDD" id="cd09008">
    <property type="entry name" value="MTAN"/>
    <property type="match status" value="1"/>
</dbReference>
<keyword evidence="2 6" id="KW-0028">Amino-acid biosynthesis</keyword>
<evidence type="ECO:0000313" key="8">
    <source>
        <dbReference type="EMBL" id="SOC38483.1"/>
    </source>
</evidence>
<dbReference type="PANTHER" id="PTHR46832:SF1">
    <property type="entry name" value="5'-METHYLTHIOADENOSINE_S-ADENOSYLHOMOCYSTEINE NUCLEOSIDASE"/>
    <property type="match status" value="1"/>
</dbReference>
<dbReference type="GO" id="GO:0005829">
    <property type="term" value="C:cytosol"/>
    <property type="evidence" value="ECO:0007669"/>
    <property type="project" value="TreeGrafter"/>
</dbReference>
<dbReference type="FunFam" id="3.40.50.1580:FF:000001">
    <property type="entry name" value="MTA/SAH nucleosidase family protein"/>
    <property type="match status" value="1"/>
</dbReference>
<comment type="catalytic activity">
    <reaction evidence="5">
        <text>5'-deoxyadenosine + H2O = 5-deoxy-D-ribose + adenine</text>
        <dbReference type="Rhea" id="RHEA:29859"/>
        <dbReference type="ChEBI" id="CHEBI:15377"/>
        <dbReference type="ChEBI" id="CHEBI:16708"/>
        <dbReference type="ChEBI" id="CHEBI:17319"/>
        <dbReference type="ChEBI" id="CHEBI:149540"/>
        <dbReference type="EC" id="3.2.2.9"/>
    </reaction>
    <physiologicalReaction direction="left-to-right" evidence="5">
        <dbReference type="Rhea" id="RHEA:29860"/>
    </physiologicalReaction>
</comment>
<feature type="binding site" evidence="6">
    <location>
        <position position="160"/>
    </location>
    <ligand>
        <name>substrate</name>
    </ligand>
</feature>
<accession>A0A285U9R4</accession>
<evidence type="ECO:0000256" key="6">
    <source>
        <dbReference type="HAMAP-Rule" id="MF_01684"/>
    </source>
</evidence>
<evidence type="ECO:0000313" key="9">
    <source>
        <dbReference type="Proteomes" id="UP000219412"/>
    </source>
</evidence>
<dbReference type="AlphaFoldDB" id="A0A285U9R4"/>
<sequence>MTDKSKAKVIGIIGAMKDEVEILKDWMDITETSSIAHAEVYSGTLQSQNVVLVESGIGKVNSTLITALLIERFDVDMVINTGVAGALSRALDVTDMVVSTEVCYHDVDATEFGYAFGQVPGMPECYKADENLVAAALSVLQENESVNTGSGLIVSGDSFIAGEDQKAAILERFGAGLAVDMESASIAQTCHQFGVPFIIIRSISDKAGSKADMTYDEFLGKACINSSEAVKLLLNEL</sequence>
<dbReference type="InterPro" id="IPR010049">
    <property type="entry name" value="MTA_SAH_Nsdase"/>
</dbReference>
<comment type="catalytic activity">
    <reaction evidence="6">
        <text>S-methyl-5'-thioadenosine + H2O = 5-(methylsulfanyl)-D-ribose + adenine</text>
        <dbReference type="Rhea" id="RHEA:13617"/>
        <dbReference type="ChEBI" id="CHEBI:15377"/>
        <dbReference type="ChEBI" id="CHEBI:16708"/>
        <dbReference type="ChEBI" id="CHEBI:17509"/>
        <dbReference type="ChEBI" id="CHEBI:78440"/>
        <dbReference type="EC" id="3.2.2.9"/>
    </reaction>
</comment>
<dbReference type="GO" id="GO:0009164">
    <property type="term" value="P:nucleoside catabolic process"/>
    <property type="evidence" value="ECO:0007669"/>
    <property type="project" value="InterPro"/>
</dbReference>
<evidence type="ECO:0000256" key="1">
    <source>
        <dbReference type="ARBA" id="ARBA00004945"/>
    </source>
</evidence>
<dbReference type="RefSeq" id="WP_097038653.1">
    <property type="nucleotide sequence ID" value="NZ_OBQF01000001.1"/>
</dbReference>
<dbReference type="UniPathway" id="UPA00904">
    <property type="reaction ID" value="UER00871"/>
</dbReference>
<dbReference type="NCBIfam" id="NF004079">
    <property type="entry name" value="PRK05584.1"/>
    <property type="match status" value="1"/>
</dbReference>
<keyword evidence="9" id="KW-1185">Reference proteome</keyword>
<dbReference type="InterPro" id="IPR000845">
    <property type="entry name" value="Nucleoside_phosphorylase_d"/>
</dbReference>
<dbReference type="HAMAP" id="MF_01684">
    <property type="entry name" value="Salvage_MtnN"/>
    <property type="match status" value="1"/>
</dbReference>
<dbReference type="EMBL" id="OBQF01000001">
    <property type="protein sequence ID" value="SOC38483.1"/>
    <property type="molecule type" value="Genomic_DNA"/>
</dbReference>
<evidence type="ECO:0000256" key="5">
    <source>
        <dbReference type="ARBA" id="ARBA00050313"/>
    </source>
</evidence>
<dbReference type="Proteomes" id="UP000219412">
    <property type="component" value="Unassembled WGS sequence"/>
</dbReference>
<dbReference type="EC" id="3.2.2.9" evidence="6"/>
<feature type="active site" description="Proton acceptor" evidence="6">
    <location>
        <position position="19"/>
    </location>
</feature>
<dbReference type="PANTHER" id="PTHR46832">
    <property type="entry name" value="5'-METHYLTHIOADENOSINE/S-ADENOSYLHOMOCYSTEINE NUCLEOSIDASE"/>
    <property type="match status" value="1"/>
</dbReference>
<keyword evidence="3 6" id="KW-0378">Hydrolase</keyword>
<protein>
    <recommendedName>
        <fullName evidence="6">5'-methylthioadenosine/S-adenosylhomocysteine nucleosidase</fullName>
        <shortName evidence="6">MTA/SAH nucleosidase</shortName>
        <shortName evidence="6">MTAN</shortName>
        <ecNumber evidence="6">3.2.2.9</ecNumber>
    </recommendedName>
    <alternativeName>
        <fullName evidence="6">5'-deoxyadenosine nucleosidase</fullName>
        <shortName evidence="6">DOA nucleosidase</shortName>
        <shortName evidence="6">dAdo nucleosidase</shortName>
    </alternativeName>
    <alternativeName>
        <fullName evidence="6">5'-methylthioadenosine nucleosidase</fullName>
        <shortName evidence="6">MTA nucleosidase</shortName>
    </alternativeName>
    <alternativeName>
        <fullName evidence="6">S-adenosylhomocysteine nucleosidase</fullName>
        <shortName evidence="6">AdoHcy nucleosidase</shortName>
        <shortName evidence="6">SAH nucleosidase</shortName>
        <shortName evidence="6">SRH nucleosidase</shortName>
    </alternativeName>
</protein>
<evidence type="ECO:0000259" key="7">
    <source>
        <dbReference type="Pfam" id="PF01048"/>
    </source>
</evidence>
<dbReference type="GO" id="GO:0008782">
    <property type="term" value="F:adenosylhomocysteine nucleosidase activity"/>
    <property type="evidence" value="ECO:0007669"/>
    <property type="project" value="UniProtKB-UniRule"/>
</dbReference>
<proteinExistence type="inferred from homology"/>
<feature type="binding site" evidence="6">
    <location>
        <begin position="181"/>
        <end position="182"/>
    </location>
    <ligand>
        <name>substrate</name>
    </ligand>
</feature>
<dbReference type="GO" id="GO:0019284">
    <property type="term" value="P:L-methionine salvage from S-adenosylmethionine"/>
    <property type="evidence" value="ECO:0007669"/>
    <property type="project" value="TreeGrafter"/>
</dbReference>
<dbReference type="NCBIfam" id="TIGR01704">
    <property type="entry name" value="MTA_SAH-Nsdase"/>
    <property type="match status" value="1"/>
</dbReference>
<name>A0A285U9R4_9STAP</name>
<organism evidence="8 9">
    <name type="scientific">Salinicoccus kekensis</name>
    <dbReference type="NCBI Taxonomy" id="714307"/>
    <lineage>
        <taxon>Bacteria</taxon>
        <taxon>Bacillati</taxon>
        <taxon>Bacillota</taxon>
        <taxon>Bacilli</taxon>
        <taxon>Bacillales</taxon>
        <taxon>Staphylococcaceae</taxon>
        <taxon>Salinicoccus</taxon>
    </lineage>
</organism>
<comment type="function">
    <text evidence="6">Catalyzes the irreversible cleavage of the glycosidic bond in both 5'-methylthioadenosine (MTA) and S-adenosylhomocysteine (SAH/AdoHcy) to adenine and the corresponding thioribose, 5'-methylthioribose and S-ribosylhomocysteine, respectively. Also cleaves 5'-deoxyadenosine, a toxic by-product of radical S-adenosylmethionine (SAM) enzymes, into 5-deoxyribose and adenine.</text>
</comment>
<gene>
    <name evidence="6" type="primary">mtnN</name>
    <name evidence="8" type="ORF">SAMN05878391_0428</name>
</gene>
<reference evidence="9" key="1">
    <citation type="submission" date="2017-08" db="EMBL/GenBank/DDBJ databases">
        <authorList>
            <person name="Varghese N."/>
            <person name="Submissions S."/>
        </authorList>
    </citation>
    <scope>NUCLEOTIDE SEQUENCE [LARGE SCALE GENOMIC DNA]</scope>
    <source>
        <strain evidence="9">DSM 23173</strain>
    </source>
</reference>
<feature type="active site" description="Proton donor" evidence="6">
    <location>
        <position position="205"/>
    </location>
</feature>